<keyword evidence="3" id="KW-0812">Transmembrane</keyword>
<feature type="domain" description="CzcB-like barrel-sandwich hybrid" evidence="4">
    <location>
        <begin position="93"/>
        <end position="271"/>
    </location>
</feature>
<dbReference type="PANTHER" id="PTHR30469">
    <property type="entry name" value="MULTIDRUG RESISTANCE PROTEIN MDTA"/>
    <property type="match status" value="1"/>
</dbReference>
<dbReference type="GO" id="GO:0015562">
    <property type="term" value="F:efflux transmembrane transporter activity"/>
    <property type="evidence" value="ECO:0007669"/>
    <property type="project" value="TreeGrafter"/>
</dbReference>
<accession>A0A2G8TA11</accession>
<dbReference type="Gene3D" id="1.10.287.470">
    <property type="entry name" value="Helix hairpin bin"/>
    <property type="match status" value="1"/>
</dbReference>
<feature type="coiled-coil region" evidence="2">
    <location>
        <begin position="120"/>
        <end position="163"/>
    </location>
</feature>
<evidence type="ECO:0000256" key="1">
    <source>
        <dbReference type="ARBA" id="ARBA00009477"/>
    </source>
</evidence>
<dbReference type="SUPFAM" id="SSF111369">
    <property type="entry name" value="HlyD-like secretion proteins"/>
    <property type="match status" value="1"/>
</dbReference>
<evidence type="ECO:0000256" key="3">
    <source>
        <dbReference type="SAM" id="Phobius"/>
    </source>
</evidence>
<dbReference type="AlphaFoldDB" id="A0A2G8TA11"/>
<dbReference type="InterPro" id="IPR006143">
    <property type="entry name" value="RND_pump_MFP"/>
</dbReference>
<keyword evidence="2" id="KW-0175">Coiled coil</keyword>
<protein>
    <submittedName>
        <fullName evidence="5">Efflux transporter periplasmic adaptor subunit</fullName>
    </submittedName>
</protein>
<keyword evidence="3" id="KW-1133">Transmembrane helix</keyword>
<feature type="coiled-coil region" evidence="2">
    <location>
        <begin position="215"/>
        <end position="242"/>
    </location>
</feature>
<dbReference type="InterPro" id="IPR058647">
    <property type="entry name" value="BSH_CzcB-like"/>
</dbReference>
<name>A0A2G8TA11_9BURK</name>
<evidence type="ECO:0000313" key="5">
    <source>
        <dbReference type="EMBL" id="PIL42897.1"/>
    </source>
</evidence>
<dbReference type="GO" id="GO:1990281">
    <property type="term" value="C:efflux pump complex"/>
    <property type="evidence" value="ECO:0007669"/>
    <property type="project" value="TreeGrafter"/>
</dbReference>
<evidence type="ECO:0000313" key="6">
    <source>
        <dbReference type="Proteomes" id="UP000230390"/>
    </source>
</evidence>
<dbReference type="RefSeq" id="WP_099792223.1">
    <property type="nucleotide sequence ID" value="NZ_JBHLYV010000093.1"/>
</dbReference>
<keyword evidence="3" id="KW-0472">Membrane</keyword>
<dbReference type="Pfam" id="PF25973">
    <property type="entry name" value="BSH_CzcB"/>
    <property type="match status" value="1"/>
</dbReference>
<dbReference type="EMBL" id="PDOC01000019">
    <property type="protein sequence ID" value="PIL42897.1"/>
    <property type="molecule type" value="Genomic_DNA"/>
</dbReference>
<dbReference type="OrthoDB" id="5752864at2"/>
<feature type="transmembrane region" description="Helical" evidence="3">
    <location>
        <begin position="24"/>
        <end position="44"/>
    </location>
</feature>
<sequence>MIRDTSSQDAVITAAPAQNFKRRALWAGAVLVVIAGAALLLTTWRGSEHSVSASRLRIAEVTRGTLVRDASVNGRVVAAISPTLYSTAQSTVTLKTNAGDTVKKGDVLAVLESPDLADALKREQSSYNQLEAEVARQQILAKKQKLLAQREADTAEIDRLSAQRTLERYESVGQVGIIAKIDFQKAKDALSSAQIRASHASKAAGLESDDVALALRTKVNELDRQRLSLANAQRRFDELTVRAPVDGFVGTLNVQNRSVVAANTPLMTLVDLSKLEVELEVPETYVADMGLGMTAEIQLGEGRATGKLAALSPEVVKNQVLARVRFDGAQPKGLRQSQRVSARLLIEEKPNVVMLPRGPFVEGEGGRFAYVMHDGVAVRTPITLGATSVMAVEILSGLKVGDKVVIAGTDAFNNAARVSVNQ</sequence>
<dbReference type="Proteomes" id="UP000230390">
    <property type="component" value="Unassembled WGS sequence"/>
</dbReference>
<reference evidence="5 6" key="1">
    <citation type="submission" date="2017-10" db="EMBL/GenBank/DDBJ databases">
        <title>Massilia psychrophilum sp. nov., a novel purple-pigmented bacterium isolated from Tianshan glacier, Xinjiang Municipality, China.</title>
        <authorList>
            <person name="Wang H."/>
        </authorList>
    </citation>
    <scope>NUCLEOTIDE SEQUENCE [LARGE SCALE GENOMIC DNA]</scope>
    <source>
        <strain evidence="5 6">JCM 30074</strain>
    </source>
</reference>
<dbReference type="Gene3D" id="2.40.50.100">
    <property type="match status" value="1"/>
</dbReference>
<dbReference type="Gene3D" id="2.40.30.170">
    <property type="match status" value="1"/>
</dbReference>
<keyword evidence="6" id="KW-1185">Reference proteome</keyword>
<gene>
    <name evidence="5" type="ORF">CR105_22010</name>
</gene>
<evidence type="ECO:0000256" key="2">
    <source>
        <dbReference type="SAM" id="Coils"/>
    </source>
</evidence>
<comment type="similarity">
    <text evidence="1">Belongs to the membrane fusion protein (MFP) (TC 8.A.1) family.</text>
</comment>
<dbReference type="NCBIfam" id="TIGR01730">
    <property type="entry name" value="RND_mfp"/>
    <property type="match status" value="1"/>
</dbReference>
<evidence type="ECO:0000259" key="4">
    <source>
        <dbReference type="Pfam" id="PF25973"/>
    </source>
</evidence>
<proteinExistence type="inferred from homology"/>
<organism evidence="5 6">
    <name type="scientific">Massilia eurypsychrophila</name>
    <dbReference type="NCBI Taxonomy" id="1485217"/>
    <lineage>
        <taxon>Bacteria</taxon>
        <taxon>Pseudomonadati</taxon>
        <taxon>Pseudomonadota</taxon>
        <taxon>Betaproteobacteria</taxon>
        <taxon>Burkholderiales</taxon>
        <taxon>Oxalobacteraceae</taxon>
        <taxon>Telluria group</taxon>
        <taxon>Massilia</taxon>
    </lineage>
</organism>
<dbReference type="PANTHER" id="PTHR30469:SF15">
    <property type="entry name" value="HLYD FAMILY OF SECRETION PROTEINS"/>
    <property type="match status" value="1"/>
</dbReference>
<comment type="caution">
    <text evidence="5">The sequence shown here is derived from an EMBL/GenBank/DDBJ whole genome shotgun (WGS) entry which is preliminary data.</text>
</comment>
<dbReference type="Gene3D" id="2.40.420.20">
    <property type="match status" value="1"/>
</dbReference>